<dbReference type="Pfam" id="PF19744">
    <property type="entry name" value="DUF6232"/>
    <property type="match status" value="1"/>
</dbReference>
<proteinExistence type="predicted"/>
<protein>
    <submittedName>
        <fullName evidence="2">Uncharacterized protein</fullName>
    </submittedName>
</protein>
<dbReference type="Proteomes" id="UP000482800">
    <property type="component" value="Unassembled WGS sequence"/>
</dbReference>
<dbReference type="RefSeq" id="WP_173060659.1">
    <property type="nucleotide sequence ID" value="NZ_BAABGO010000023.1"/>
</dbReference>
<sequence length="146" mass="16013">MTVTQPDDAAAVVLYATPELVVTRQWIYTRGHRYRVADLEQVVRARGGLHPAAQGALVVAALDVTAAIPIMTMVGSLAGWAMAAVAVLVPCLVAVVSVYRWPPRQELWAYHRGCRVLLLKTRDGIVFGQVSRALQRAIESLPTRQR</sequence>
<gene>
    <name evidence="2" type="ORF">Phou_056280</name>
</gene>
<evidence type="ECO:0000313" key="2">
    <source>
        <dbReference type="EMBL" id="GFJ81448.1"/>
    </source>
</evidence>
<reference evidence="2 3" key="2">
    <citation type="submission" date="2020-03" db="EMBL/GenBank/DDBJ databases">
        <authorList>
            <person name="Ichikawa N."/>
            <person name="Kimura A."/>
            <person name="Kitahashi Y."/>
            <person name="Uohara A."/>
        </authorList>
    </citation>
    <scope>NUCLEOTIDE SEQUENCE [LARGE SCALE GENOMIC DNA]</scope>
    <source>
        <strain evidence="2 3">NBRC 108639</strain>
    </source>
</reference>
<feature type="transmembrane region" description="Helical" evidence="1">
    <location>
        <begin position="77"/>
        <end position="99"/>
    </location>
</feature>
<accession>A0A6V8KGC5</accession>
<keyword evidence="1" id="KW-0472">Membrane</keyword>
<keyword evidence="3" id="KW-1185">Reference proteome</keyword>
<keyword evidence="1" id="KW-1133">Transmembrane helix</keyword>
<name>A0A6V8KGC5_9ACTN</name>
<dbReference type="InterPro" id="IPR045629">
    <property type="entry name" value="DUF6232"/>
</dbReference>
<organism evidence="2 3">
    <name type="scientific">Phytohabitans houttuyneae</name>
    <dbReference type="NCBI Taxonomy" id="1076126"/>
    <lineage>
        <taxon>Bacteria</taxon>
        <taxon>Bacillati</taxon>
        <taxon>Actinomycetota</taxon>
        <taxon>Actinomycetes</taxon>
        <taxon>Micromonosporales</taxon>
        <taxon>Micromonosporaceae</taxon>
    </lineage>
</organism>
<dbReference type="EMBL" id="BLPF01000002">
    <property type="protein sequence ID" value="GFJ81448.1"/>
    <property type="molecule type" value="Genomic_DNA"/>
</dbReference>
<comment type="caution">
    <text evidence="2">The sequence shown here is derived from an EMBL/GenBank/DDBJ whole genome shotgun (WGS) entry which is preliminary data.</text>
</comment>
<evidence type="ECO:0000313" key="3">
    <source>
        <dbReference type="Proteomes" id="UP000482800"/>
    </source>
</evidence>
<keyword evidence="1" id="KW-0812">Transmembrane</keyword>
<dbReference type="AlphaFoldDB" id="A0A6V8KGC5"/>
<evidence type="ECO:0000256" key="1">
    <source>
        <dbReference type="SAM" id="Phobius"/>
    </source>
</evidence>
<reference evidence="2 3" key="1">
    <citation type="submission" date="2020-03" db="EMBL/GenBank/DDBJ databases">
        <title>Whole genome shotgun sequence of Phytohabitans houttuyneae NBRC 108639.</title>
        <authorList>
            <person name="Komaki H."/>
            <person name="Tamura T."/>
        </authorList>
    </citation>
    <scope>NUCLEOTIDE SEQUENCE [LARGE SCALE GENOMIC DNA]</scope>
    <source>
        <strain evidence="2 3">NBRC 108639</strain>
    </source>
</reference>